<keyword evidence="3" id="KW-1185">Reference proteome</keyword>
<keyword evidence="1" id="KW-0732">Signal</keyword>
<evidence type="ECO:0000313" key="3">
    <source>
        <dbReference type="Proteomes" id="UP001595445"/>
    </source>
</evidence>
<feature type="chain" id="PRO_5047263431" evidence="1">
    <location>
        <begin position="20"/>
        <end position="78"/>
    </location>
</feature>
<evidence type="ECO:0000256" key="1">
    <source>
        <dbReference type="SAM" id="SignalP"/>
    </source>
</evidence>
<protein>
    <submittedName>
        <fullName evidence="2">Uncharacterized protein</fullName>
    </submittedName>
</protein>
<evidence type="ECO:0000313" key="2">
    <source>
        <dbReference type="EMBL" id="MFC3086289.1"/>
    </source>
</evidence>
<reference evidence="3" key="1">
    <citation type="journal article" date="2019" name="Int. J. Syst. Evol. Microbiol.">
        <title>The Global Catalogue of Microorganisms (GCM) 10K type strain sequencing project: providing services to taxonomists for standard genome sequencing and annotation.</title>
        <authorList>
            <consortium name="The Broad Institute Genomics Platform"/>
            <consortium name="The Broad Institute Genome Sequencing Center for Infectious Disease"/>
            <person name="Wu L."/>
            <person name="Ma J."/>
        </authorList>
    </citation>
    <scope>NUCLEOTIDE SEQUENCE [LARGE SCALE GENOMIC DNA]</scope>
    <source>
        <strain evidence="3">KCTC 62102</strain>
    </source>
</reference>
<dbReference type="RefSeq" id="WP_197646782.1">
    <property type="nucleotide sequence ID" value="NZ_JAEACP010000020.1"/>
</dbReference>
<gene>
    <name evidence="2" type="ORF">ACFOD6_09550</name>
</gene>
<sequence length="78" mass="8106">MKMLITAGLLTLLSSPVLAFQCPADMAAIDAALETATLSEEDLARVKELRATGEAEHAAGNHQASVDALAEAKKMLGL</sequence>
<feature type="signal peptide" evidence="1">
    <location>
        <begin position="1"/>
        <end position="19"/>
    </location>
</feature>
<dbReference type="EMBL" id="JBHRSM010000016">
    <property type="protein sequence ID" value="MFC3086289.1"/>
    <property type="molecule type" value="Genomic_DNA"/>
</dbReference>
<dbReference type="Proteomes" id="UP001595445">
    <property type="component" value="Unassembled WGS sequence"/>
</dbReference>
<proteinExistence type="predicted"/>
<accession>A0ABV7DVL9</accession>
<name>A0ABV7DVL9_9RHOB</name>
<comment type="caution">
    <text evidence="2">The sequence shown here is derived from an EMBL/GenBank/DDBJ whole genome shotgun (WGS) entry which is preliminary data.</text>
</comment>
<organism evidence="2 3">
    <name type="scientific">Tabrizicola soli</name>
    <dbReference type="NCBI Taxonomy" id="2185115"/>
    <lineage>
        <taxon>Bacteria</taxon>
        <taxon>Pseudomonadati</taxon>
        <taxon>Pseudomonadota</taxon>
        <taxon>Alphaproteobacteria</taxon>
        <taxon>Rhodobacterales</taxon>
        <taxon>Paracoccaceae</taxon>
        <taxon>Tabrizicola</taxon>
    </lineage>
</organism>